<feature type="transmembrane region" description="Helical" evidence="9">
    <location>
        <begin position="112"/>
        <end position="137"/>
    </location>
</feature>
<feature type="transmembrane region" description="Helical" evidence="9">
    <location>
        <begin position="368"/>
        <end position="388"/>
    </location>
</feature>
<comment type="subcellular location">
    <subcellularLocation>
        <location evidence="1">Cell inner membrane</location>
        <topology evidence="1">Multi-pass membrane protein</topology>
    </subcellularLocation>
</comment>
<dbReference type="RefSeq" id="WP_092035692.1">
    <property type="nucleotide sequence ID" value="NZ_FOOK01000003.1"/>
</dbReference>
<feature type="transmembrane region" description="Helical" evidence="9">
    <location>
        <begin position="199"/>
        <end position="216"/>
    </location>
</feature>
<dbReference type="GO" id="GO:0005886">
    <property type="term" value="C:plasma membrane"/>
    <property type="evidence" value="ECO:0007669"/>
    <property type="project" value="UniProtKB-SubCell"/>
</dbReference>
<evidence type="ECO:0000256" key="4">
    <source>
        <dbReference type="ARBA" id="ARBA00022519"/>
    </source>
</evidence>
<feature type="transmembrane region" description="Helical" evidence="9">
    <location>
        <begin position="12"/>
        <end position="33"/>
    </location>
</feature>
<evidence type="ECO:0000313" key="11">
    <source>
        <dbReference type="Proteomes" id="UP000198661"/>
    </source>
</evidence>
<evidence type="ECO:0000313" key="10">
    <source>
        <dbReference type="EMBL" id="SFF70433.1"/>
    </source>
</evidence>
<evidence type="ECO:0000256" key="5">
    <source>
        <dbReference type="ARBA" id="ARBA00022692"/>
    </source>
</evidence>
<comment type="similarity">
    <text evidence="8">Belongs to the TsuA/YedE (TC 9.B.102) family.</text>
</comment>
<evidence type="ECO:0000256" key="2">
    <source>
        <dbReference type="ARBA" id="ARBA00022448"/>
    </source>
</evidence>
<keyword evidence="4" id="KW-0997">Cell inner membrane</keyword>
<dbReference type="PANTHER" id="PTHR30574">
    <property type="entry name" value="INNER MEMBRANE PROTEIN YEDE"/>
    <property type="match status" value="1"/>
</dbReference>
<proteinExistence type="inferred from homology"/>
<evidence type="ECO:0000256" key="6">
    <source>
        <dbReference type="ARBA" id="ARBA00022989"/>
    </source>
</evidence>
<feature type="transmembrane region" description="Helical" evidence="9">
    <location>
        <begin position="222"/>
        <end position="237"/>
    </location>
</feature>
<dbReference type="OrthoDB" id="9794165at2"/>
<protein>
    <recommendedName>
        <fullName evidence="12">Sulphur transport domain-containing protein</fullName>
    </recommendedName>
</protein>
<dbReference type="AlphaFoldDB" id="A0A1I2KV45"/>
<keyword evidence="5 9" id="KW-0812">Transmembrane</keyword>
<keyword evidence="2" id="KW-0813">Transport</keyword>
<keyword evidence="7 9" id="KW-0472">Membrane</keyword>
<sequence>MPKGLYNKLFGTYWNPYLAVGLAGVLSALYFGATGTVWAVTGEFTRFGGHLLEAVGVDISRWAYFEMVKMEGMPWMRTDGWIVFGMLFGALITVLLGNHFKLRVPQLKRRLVQGFVGGAIAGFGARMALGCNLAAFFTGVPQFSFHSWIFMVFTAAGTYLGVKVVQTPWWRGKPNLKRVSAGKSALPGKKAPRRKVQPVLGLLVMILFAAIVVHYFLSGKPLLAVAALFGAGFGILIERGQICFTSAFRDLWVSGRAVMTKALAVGMMISVVLTFWLIQSGMTPIIKVAAPSTALGGLLFGLGIVLAGGCETGWMYRAMEGQVLFWVVGAGNIAGATFLAYAWDHLGLYDVLTKGFAPINLLEEWGSWGALFGTLAMLLCWFLLASWWEKFYRFGKGLRVEKPRVALGRMAGKHQ</sequence>
<evidence type="ECO:0000256" key="1">
    <source>
        <dbReference type="ARBA" id="ARBA00004429"/>
    </source>
</evidence>
<evidence type="ECO:0008006" key="12">
    <source>
        <dbReference type="Google" id="ProtNLM"/>
    </source>
</evidence>
<dbReference type="Proteomes" id="UP000198661">
    <property type="component" value="Unassembled WGS sequence"/>
</dbReference>
<dbReference type="EMBL" id="FOOK01000003">
    <property type="protein sequence ID" value="SFF70433.1"/>
    <property type="molecule type" value="Genomic_DNA"/>
</dbReference>
<dbReference type="PANTHER" id="PTHR30574:SF1">
    <property type="entry name" value="SULPHUR TRANSPORT DOMAIN-CONTAINING PROTEIN"/>
    <property type="match status" value="1"/>
</dbReference>
<keyword evidence="3" id="KW-1003">Cell membrane</keyword>
<feature type="transmembrane region" description="Helical" evidence="9">
    <location>
        <begin position="298"/>
        <end position="316"/>
    </location>
</feature>
<feature type="transmembrane region" description="Helical" evidence="9">
    <location>
        <begin position="323"/>
        <end position="343"/>
    </location>
</feature>
<reference evidence="10 11" key="1">
    <citation type="submission" date="2016-10" db="EMBL/GenBank/DDBJ databases">
        <authorList>
            <person name="de Groot N.N."/>
        </authorList>
    </citation>
    <scope>NUCLEOTIDE SEQUENCE [LARGE SCALE GENOMIC DNA]</scope>
    <source>
        <strain evidence="10 11">DSM 44945</strain>
    </source>
</reference>
<organism evidence="10 11">
    <name type="scientific">Planifilum fulgidum</name>
    <dbReference type="NCBI Taxonomy" id="201973"/>
    <lineage>
        <taxon>Bacteria</taxon>
        <taxon>Bacillati</taxon>
        <taxon>Bacillota</taxon>
        <taxon>Bacilli</taxon>
        <taxon>Bacillales</taxon>
        <taxon>Thermoactinomycetaceae</taxon>
        <taxon>Planifilum</taxon>
    </lineage>
</organism>
<dbReference type="InterPro" id="IPR007272">
    <property type="entry name" value="Sulf_transp_TsuA/YedE"/>
</dbReference>
<dbReference type="NCBIfam" id="NF033796">
    <property type="entry name" value="selen_YedE_FdhT"/>
    <property type="match status" value="1"/>
</dbReference>
<dbReference type="STRING" id="201973.SAMN04488025_10341"/>
<evidence type="ECO:0000256" key="3">
    <source>
        <dbReference type="ARBA" id="ARBA00022475"/>
    </source>
</evidence>
<name>A0A1I2KV45_9BACL</name>
<keyword evidence="11" id="KW-1185">Reference proteome</keyword>
<dbReference type="InterPro" id="IPR047732">
    <property type="entry name" value="YedE-like"/>
</dbReference>
<accession>A0A1I2KV45</accession>
<evidence type="ECO:0000256" key="8">
    <source>
        <dbReference type="ARBA" id="ARBA00035655"/>
    </source>
</evidence>
<feature type="transmembrane region" description="Helical" evidence="9">
    <location>
        <begin position="258"/>
        <end position="278"/>
    </location>
</feature>
<dbReference type="Pfam" id="PF04143">
    <property type="entry name" value="Sulf_transp"/>
    <property type="match status" value="2"/>
</dbReference>
<evidence type="ECO:0000256" key="9">
    <source>
        <dbReference type="SAM" id="Phobius"/>
    </source>
</evidence>
<keyword evidence="6 9" id="KW-1133">Transmembrane helix</keyword>
<gene>
    <name evidence="10" type="ORF">SAMN04488025_10341</name>
</gene>
<feature type="transmembrane region" description="Helical" evidence="9">
    <location>
        <begin position="143"/>
        <end position="162"/>
    </location>
</feature>
<feature type="transmembrane region" description="Helical" evidence="9">
    <location>
        <begin position="80"/>
        <end position="100"/>
    </location>
</feature>
<evidence type="ECO:0000256" key="7">
    <source>
        <dbReference type="ARBA" id="ARBA00023136"/>
    </source>
</evidence>